<dbReference type="RefSeq" id="WP_008504449.1">
    <property type="nucleotide sequence ID" value="NZ_CM001403.1"/>
</dbReference>
<dbReference type="EMBL" id="CM001403">
    <property type="protein sequence ID" value="EHQ24859.1"/>
    <property type="molecule type" value="Genomic_DNA"/>
</dbReference>
<dbReference type="Pfam" id="PF14903">
    <property type="entry name" value="WG_beta_rep"/>
    <property type="match status" value="1"/>
</dbReference>
<evidence type="ECO:0000313" key="1">
    <source>
        <dbReference type="EMBL" id="EHQ24859.1"/>
    </source>
</evidence>
<dbReference type="InterPro" id="IPR032774">
    <property type="entry name" value="WG_beta_rep"/>
</dbReference>
<evidence type="ECO:0008006" key="3">
    <source>
        <dbReference type="Google" id="ProtNLM"/>
    </source>
</evidence>
<sequence length="383" mass="44269">MQSKRNPCNARPSKGIYALLLVCVILFYNAGYAQKSANWYGYYNQKTALIGYKNSSGRVEITARFSGLTRASVFKHIIAVNNQRTNTSYYLLKNGKMVAKDSLYVWDMTFDCEQEGKIRFRDPKTDKVGFLGADGKIAIAALYNDARPFHNGFAEVLYNGRRVCPDGSAFDQHNPCEHWGWDGVTALVDTKGNVIADSLESSELQNLNWHSMQMSDQPADTTLRVSFKAKDGRYYSFVNYEKEFDLWFNNYYLAHVQHACRLNSFDMICVEGLFKNQIRKFYPRKDFFAAYYEVLLKKLQRLKKGKTDIQLIPDELNPMIYTQTRFKTYYTDCGDVNVADYPLFDVVVTHFKNNTTINYQEHFSFLRTAGGYKLIAVAWKNKR</sequence>
<dbReference type="eggNOG" id="ENOG502ZAHE">
    <property type="taxonomic scope" value="Bacteria"/>
</dbReference>
<gene>
    <name evidence="1" type="ORF">Mucpa_0675</name>
</gene>
<protein>
    <recommendedName>
        <fullName evidence="3">WG repeat-containing protein</fullName>
    </recommendedName>
</protein>
<dbReference type="OrthoDB" id="697275at2"/>
<evidence type="ECO:0000313" key="2">
    <source>
        <dbReference type="Proteomes" id="UP000002774"/>
    </source>
</evidence>
<proteinExistence type="predicted"/>
<dbReference type="Proteomes" id="UP000002774">
    <property type="component" value="Chromosome"/>
</dbReference>
<organism evidence="1 2">
    <name type="scientific">Mucilaginibacter paludis DSM 18603</name>
    <dbReference type="NCBI Taxonomy" id="714943"/>
    <lineage>
        <taxon>Bacteria</taxon>
        <taxon>Pseudomonadati</taxon>
        <taxon>Bacteroidota</taxon>
        <taxon>Sphingobacteriia</taxon>
        <taxon>Sphingobacteriales</taxon>
        <taxon>Sphingobacteriaceae</taxon>
        <taxon>Mucilaginibacter</taxon>
    </lineage>
</organism>
<dbReference type="HOGENOM" id="CLU_796701_0_0_10"/>
<name>H1Y6B1_9SPHI</name>
<reference evidence="1" key="1">
    <citation type="submission" date="2011-09" db="EMBL/GenBank/DDBJ databases">
        <title>The permanent draft genome of Mucilaginibacter paludis DSM 18603.</title>
        <authorList>
            <consortium name="US DOE Joint Genome Institute (JGI-PGF)"/>
            <person name="Lucas S."/>
            <person name="Han J."/>
            <person name="Lapidus A."/>
            <person name="Bruce D."/>
            <person name="Goodwin L."/>
            <person name="Pitluck S."/>
            <person name="Peters L."/>
            <person name="Kyrpides N."/>
            <person name="Mavromatis K."/>
            <person name="Ivanova N."/>
            <person name="Mikhailova N."/>
            <person name="Held B."/>
            <person name="Detter J.C."/>
            <person name="Tapia R."/>
            <person name="Han C."/>
            <person name="Land M."/>
            <person name="Hauser L."/>
            <person name="Markowitz V."/>
            <person name="Cheng J.-F."/>
            <person name="Hugenholtz P."/>
            <person name="Woyke T."/>
            <person name="Wu D."/>
            <person name="Tindall B."/>
            <person name="Brambilla E."/>
            <person name="Klenk H.-P."/>
            <person name="Eisen J.A."/>
        </authorList>
    </citation>
    <scope>NUCLEOTIDE SEQUENCE [LARGE SCALE GENOMIC DNA]</scope>
    <source>
        <strain evidence="1">DSM 18603</strain>
    </source>
</reference>
<keyword evidence="2" id="KW-1185">Reference proteome</keyword>
<accession>H1Y6B1</accession>
<dbReference type="AlphaFoldDB" id="H1Y6B1"/>